<accession>I0YY98</accession>
<organism evidence="9 10">
    <name type="scientific">Coccomyxa subellipsoidea (strain C-169)</name>
    <name type="common">Green microalga</name>
    <dbReference type="NCBI Taxonomy" id="574566"/>
    <lineage>
        <taxon>Eukaryota</taxon>
        <taxon>Viridiplantae</taxon>
        <taxon>Chlorophyta</taxon>
        <taxon>core chlorophytes</taxon>
        <taxon>Trebouxiophyceae</taxon>
        <taxon>Trebouxiophyceae incertae sedis</taxon>
        <taxon>Coccomyxaceae</taxon>
        <taxon>Coccomyxa</taxon>
        <taxon>Coccomyxa subellipsoidea</taxon>
    </lineage>
</organism>
<evidence type="ECO:0000313" key="9">
    <source>
        <dbReference type="EMBL" id="EIE23367.1"/>
    </source>
</evidence>
<dbReference type="PROSITE" id="PS51805">
    <property type="entry name" value="EPHD"/>
    <property type="match status" value="1"/>
</dbReference>
<evidence type="ECO:0000256" key="3">
    <source>
        <dbReference type="ARBA" id="ARBA00022771"/>
    </source>
</evidence>
<feature type="compositionally biased region" description="Low complexity" evidence="7">
    <location>
        <begin position="424"/>
        <end position="434"/>
    </location>
</feature>
<comment type="subcellular location">
    <subcellularLocation>
        <location evidence="1">Nucleus</location>
    </subcellularLocation>
</comment>
<name>I0YY98_COCSC</name>
<dbReference type="PANTHER" id="PTHR12420">
    <property type="entry name" value="PHD FINGER PROTEIN"/>
    <property type="match status" value="1"/>
</dbReference>
<feature type="region of interest" description="Disordered" evidence="7">
    <location>
        <begin position="424"/>
        <end position="459"/>
    </location>
</feature>
<feature type="domain" description="PHD-type" evidence="8">
    <location>
        <begin position="462"/>
        <end position="575"/>
    </location>
</feature>
<gene>
    <name evidence="9" type="ORF">COCSUDRAFT_62905</name>
</gene>
<comment type="caution">
    <text evidence="9">The sequence shown here is derived from an EMBL/GenBank/DDBJ whole genome shotgun (WGS) entry which is preliminary data.</text>
</comment>
<dbReference type="GeneID" id="17041359"/>
<dbReference type="InterPro" id="IPR034732">
    <property type="entry name" value="EPHD"/>
</dbReference>
<dbReference type="Pfam" id="PF13771">
    <property type="entry name" value="zf-HC5HC2H"/>
    <property type="match status" value="1"/>
</dbReference>
<feature type="compositionally biased region" description="Pro residues" evidence="7">
    <location>
        <begin position="312"/>
        <end position="329"/>
    </location>
</feature>
<dbReference type="RefSeq" id="XP_005647911.1">
    <property type="nucleotide sequence ID" value="XM_005647854.1"/>
</dbReference>
<feature type="region of interest" description="Disordered" evidence="7">
    <location>
        <begin position="984"/>
        <end position="1037"/>
    </location>
</feature>
<feature type="compositionally biased region" description="Low complexity" evidence="7">
    <location>
        <begin position="905"/>
        <end position="921"/>
    </location>
</feature>
<keyword evidence="4" id="KW-0862">Zinc</keyword>
<evidence type="ECO:0000313" key="10">
    <source>
        <dbReference type="Proteomes" id="UP000007264"/>
    </source>
</evidence>
<reference evidence="9 10" key="1">
    <citation type="journal article" date="2012" name="Genome Biol.">
        <title>The genome of the polar eukaryotic microalga coccomyxa subellipsoidea reveals traits of cold adaptation.</title>
        <authorList>
            <person name="Blanc G."/>
            <person name="Agarkova I."/>
            <person name="Grimwood J."/>
            <person name="Kuo A."/>
            <person name="Brueggeman A."/>
            <person name="Dunigan D."/>
            <person name="Gurnon J."/>
            <person name="Ladunga I."/>
            <person name="Lindquist E."/>
            <person name="Lucas S."/>
            <person name="Pangilinan J."/>
            <person name="Proschold T."/>
            <person name="Salamov A."/>
            <person name="Schmutz J."/>
            <person name="Weeks D."/>
            <person name="Yamada T."/>
            <person name="Claverie J.M."/>
            <person name="Grigoriev I."/>
            <person name="Van Etten J."/>
            <person name="Lomsadze A."/>
            <person name="Borodovsky M."/>
        </authorList>
    </citation>
    <scope>NUCLEOTIDE SEQUENCE [LARGE SCALE GENOMIC DNA]</scope>
    <source>
        <strain evidence="9 10">C-169</strain>
    </source>
</reference>
<keyword evidence="6" id="KW-0175">Coiled coil</keyword>
<evidence type="ECO:0000256" key="5">
    <source>
        <dbReference type="ARBA" id="ARBA00023242"/>
    </source>
</evidence>
<feature type="region of interest" description="Disordered" evidence="7">
    <location>
        <begin position="827"/>
        <end position="967"/>
    </location>
</feature>
<keyword evidence="5" id="KW-0539">Nucleus</keyword>
<feature type="region of interest" description="Disordered" evidence="7">
    <location>
        <begin position="610"/>
        <end position="630"/>
    </location>
</feature>
<evidence type="ECO:0000256" key="4">
    <source>
        <dbReference type="ARBA" id="ARBA00022833"/>
    </source>
</evidence>
<dbReference type="InterPro" id="IPR013083">
    <property type="entry name" value="Znf_RING/FYVE/PHD"/>
</dbReference>
<proteinExistence type="predicted"/>
<dbReference type="InterPro" id="IPR051188">
    <property type="entry name" value="PHD-type_Zinc_Finger"/>
</dbReference>
<feature type="compositionally biased region" description="Polar residues" evidence="7">
    <location>
        <begin position="922"/>
        <end position="934"/>
    </location>
</feature>
<sequence>MKKLLGDAASSLAEGTDGLQRELFETRKDLAAVRSAKAELEGKVSSAEKIVAGLKDTLRREQGAARAAQAAADEANAAATASMAQFRKRLDRERAAAVQETEARWQARYEDFKSESVVVLANSSSALEARSIALFIAAEGQLKQLKKKLVAAEASLQEERRQRGIREGAANKVMGNAAAAERDAARREMQALMKVHQAEVNSLKEAFGAEKRELQLHAAAAEAEAARLDAELAAERERAERAKQEAMLLAHQLEQHKGRLAVALLARDRADADCAAAKAERAAAERDREAAEKVLAEVVTQLDEMERREDGAPPPADEPSPLAQPSPLLLPHPEVQYVRQPEGALDLIAAAVENGEPASPAAQRPSRDPRLAAGDVELPEAGSPAGASPELEPAGGGGTAADDHMPALADSPREAGAPELALAEPAARSPEPEAQPLPKEKPLPGNMAEVAPSTTHPQAPADATCWLCQKSGARRYADLGPLMHLPINDKGTDLKWLHRQCLLWSPEVVEGRGEELRNVAKAVFRGRKINCKACLGNGATLGCNVKACRNSYHLPCALAKGCHLQEWKVWCPKHAPRVPSRVALDLGSGGVAMDTDDMNFSDKDKQAAEVSEQEVAKEPPSNVVAAPAGKRKRAASSAKSVAAEAPAAAAEAAAEASDAAIAEPEELAPAVDLGAAPAEPEAADAGLAAENAPAAQPAPDQAQGQAEQPQRQQPRSGRKQAAPIQAPAPGQQPALVAPPAAVGLASRRAAAPKPGLWSRLAPKAAAPLAALLAARGRQDAPAAPDTPAPSAAGPSSPFKIYSPDGQGIVERLLDTLSEKIGDEVTEQHMLKARKLKRFKERARASSEYLAQPSEPPSLLRASKGDSTRGVPLVPPPGGPKRRSAQVGPKPRGPQEGAPEPKLKHPALAAVLASAASDAPSAGTGTDASGMTGSANGEGRARPQRSRKAPERLAAMPEGPQWLKHPKPAAAPEAPIVVDFLNGVVGKTGKGNAAGRKRPTDLPGDGQPEPKPAAALPRKRACNLPSTQRKDLASLVAS</sequence>
<dbReference type="EMBL" id="AGSI01000007">
    <property type="protein sequence ID" value="EIE23367.1"/>
    <property type="molecule type" value="Genomic_DNA"/>
</dbReference>
<feature type="region of interest" description="Disordered" evidence="7">
    <location>
        <begin position="776"/>
        <end position="803"/>
    </location>
</feature>
<dbReference type="GO" id="GO:0005634">
    <property type="term" value="C:nucleus"/>
    <property type="evidence" value="ECO:0007669"/>
    <property type="project" value="UniProtKB-SubCell"/>
</dbReference>
<evidence type="ECO:0000256" key="1">
    <source>
        <dbReference type="ARBA" id="ARBA00004123"/>
    </source>
</evidence>
<dbReference type="PANTHER" id="PTHR12420:SF4">
    <property type="entry name" value="PHD FINGER PROTEIN 11"/>
    <property type="match status" value="1"/>
</dbReference>
<feature type="compositionally biased region" description="Low complexity" evidence="7">
    <location>
        <begin position="776"/>
        <end position="797"/>
    </location>
</feature>
<evidence type="ECO:0000259" key="8">
    <source>
        <dbReference type="PROSITE" id="PS51805"/>
    </source>
</evidence>
<keyword evidence="3" id="KW-0863">Zinc-finger</keyword>
<dbReference type="CDD" id="cd15571">
    <property type="entry name" value="ePHD"/>
    <property type="match status" value="1"/>
</dbReference>
<feature type="region of interest" description="Disordered" evidence="7">
    <location>
        <begin position="376"/>
        <end position="411"/>
    </location>
</feature>
<feature type="compositionally biased region" description="Basic residues" evidence="7">
    <location>
        <begin position="830"/>
        <end position="840"/>
    </location>
</feature>
<dbReference type="KEGG" id="csl:COCSUDRAFT_62905"/>
<evidence type="ECO:0000256" key="7">
    <source>
        <dbReference type="SAM" id="MobiDB-lite"/>
    </source>
</evidence>
<evidence type="ECO:0000256" key="6">
    <source>
        <dbReference type="SAM" id="Coils"/>
    </source>
</evidence>
<feature type="region of interest" description="Disordered" evidence="7">
    <location>
        <begin position="689"/>
        <end position="739"/>
    </location>
</feature>
<evidence type="ECO:0000256" key="2">
    <source>
        <dbReference type="ARBA" id="ARBA00022723"/>
    </source>
</evidence>
<feature type="coiled-coil region" evidence="6">
    <location>
        <begin position="135"/>
        <end position="162"/>
    </location>
</feature>
<dbReference type="STRING" id="574566.I0YY98"/>
<feature type="region of interest" description="Disordered" evidence="7">
    <location>
        <begin position="300"/>
        <end position="329"/>
    </location>
</feature>
<dbReference type="Proteomes" id="UP000007264">
    <property type="component" value="Unassembled WGS sequence"/>
</dbReference>
<keyword evidence="10" id="KW-1185">Reference proteome</keyword>
<keyword evidence="2" id="KW-0479">Metal-binding</keyword>
<dbReference type="GO" id="GO:0008270">
    <property type="term" value="F:zinc ion binding"/>
    <property type="evidence" value="ECO:0007669"/>
    <property type="project" value="UniProtKB-KW"/>
</dbReference>
<protein>
    <recommendedName>
        <fullName evidence="8">PHD-type domain-containing protein</fullName>
    </recommendedName>
</protein>
<dbReference type="OrthoDB" id="10029243at2759"/>
<dbReference type="AlphaFoldDB" id="I0YY98"/>
<dbReference type="eggNOG" id="KOG1084">
    <property type="taxonomic scope" value="Eukaryota"/>
</dbReference>
<dbReference type="Gene3D" id="3.30.40.10">
    <property type="entry name" value="Zinc/RING finger domain, C3HC4 (zinc finger)"/>
    <property type="match status" value="1"/>
</dbReference>